<dbReference type="KEGG" id="acz:Acaty_c0175"/>
<dbReference type="AlphaFoldDB" id="A0A059ZVS0"/>
<dbReference type="InterPro" id="IPR052026">
    <property type="entry name" value="ExeA_AAA_ATPase_DNA-bind"/>
</dbReference>
<dbReference type="EMBL" id="CP005986">
    <property type="protein sequence ID" value="AIA54066.1"/>
    <property type="molecule type" value="Genomic_DNA"/>
</dbReference>
<dbReference type="PANTHER" id="PTHR35894:SF1">
    <property type="entry name" value="PHOSPHORIBULOKINASE _ URIDINE KINASE FAMILY"/>
    <property type="match status" value="1"/>
</dbReference>
<dbReference type="CDD" id="cd00009">
    <property type="entry name" value="AAA"/>
    <property type="match status" value="1"/>
</dbReference>
<gene>
    <name evidence="2" type="ORF">Acaty_c0175</name>
</gene>
<evidence type="ECO:0000313" key="2">
    <source>
        <dbReference type="EMBL" id="AIA54066.1"/>
    </source>
</evidence>
<dbReference type="GO" id="GO:0016887">
    <property type="term" value="F:ATP hydrolysis activity"/>
    <property type="evidence" value="ECO:0007669"/>
    <property type="project" value="InterPro"/>
</dbReference>
<dbReference type="InterPro" id="IPR027417">
    <property type="entry name" value="P-loop_NTPase"/>
</dbReference>
<organism evidence="2 3">
    <name type="scientific">Acidithiobacillus caldus (strain ATCC 51756 / DSM 8584 / KU)</name>
    <dbReference type="NCBI Taxonomy" id="637389"/>
    <lineage>
        <taxon>Bacteria</taxon>
        <taxon>Pseudomonadati</taxon>
        <taxon>Pseudomonadota</taxon>
        <taxon>Acidithiobacillia</taxon>
        <taxon>Acidithiobacillales</taxon>
        <taxon>Acidithiobacillaceae</taxon>
        <taxon>Acidithiobacillus</taxon>
    </lineage>
</organism>
<dbReference type="InterPro" id="IPR003593">
    <property type="entry name" value="AAA+_ATPase"/>
</dbReference>
<accession>A0A059ZVS0</accession>
<dbReference type="SUPFAM" id="SSF52540">
    <property type="entry name" value="P-loop containing nucleoside triphosphate hydrolases"/>
    <property type="match status" value="1"/>
</dbReference>
<proteinExistence type="predicted"/>
<evidence type="ECO:0000313" key="3">
    <source>
        <dbReference type="Proteomes" id="UP000005522"/>
    </source>
</evidence>
<dbReference type="eggNOG" id="COG3267">
    <property type="taxonomic scope" value="Bacteria"/>
</dbReference>
<name>A0A059ZVS0_ACICK</name>
<dbReference type="Pfam" id="PF13401">
    <property type="entry name" value="AAA_22"/>
    <property type="match status" value="1"/>
</dbReference>
<protein>
    <submittedName>
        <fullName evidence="2">General secretion pathway protein A</fullName>
    </submittedName>
</protein>
<sequence>MLLQHFGLKHLPLSKESPELWDDGSLASLRESFQWLLHTPGLGLLTGDPGVGKTATLRLLTEPLNPHRYRVVYQSDTDFGRVDIYRALGRALGVEPHYRRAHLWKDLKERIQDLVENKQVLPVWILDEAQNLPPDFFRDFPAFLNFAFDSRDLLTVWLVGHPSLAQTLDRVPYAALASRIRVRYHLRPVLERERFAALITHAFRSAGCSHTLLSDSGLELLHQASKGCPRQAGNVLHTALRLAVPKGLNHLPDDLIQTAIEALR</sequence>
<dbReference type="PANTHER" id="PTHR35894">
    <property type="entry name" value="GENERAL SECRETION PATHWAY PROTEIN A-RELATED"/>
    <property type="match status" value="1"/>
</dbReference>
<evidence type="ECO:0000259" key="1">
    <source>
        <dbReference type="SMART" id="SM00382"/>
    </source>
</evidence>
<dbReference type="Gene3D" id="3.40.50.300">
    <property type="entry name" value="P-loop containing nucleotide triphosphate hydrolases"/>
    <property type="match status" value="1"/>
</dbReference>
<dbReference type="SMART" id="SM00382">
    <property type="entry name" value="AAA"/>
    <property type="match status" value="1"/>
</dbReference>
<dbReference type="HOGENOM" id="CLU_024125_1_0_6"/>
<dbReference type="RefSeq" id="WP_004870032.1">
    <property type="nucleotide sequence ID" value="NZ_CP005986.1"/>
</dbReference>
<dbReference type="Proteomes" id="UP000005522">
    <property type="component" value="Chromosome"/>
</dbReference>
<feature type="domain" description="AAA+ ATPase" evidence="1">
    <location>
        <begin position="39"/>
        <end position="192"/>
    </location>
</feature>
<dbReference type="InterPro" id="IPR049945">
    <property type="entry name" value="AAA_22"/>
</dbReference>
<reference evidence="2 3" key="1">
    <citation type="journal article" date="2009" name="J. Bacteriol.">
        <title>Draft genome sequence of the extremely acidophilic bacterium Acidithiobacillus caldus ATCC 51756 reveals metabolic versatility in the genus Acidithiobacillus.</title>
        <authorList>
            <person name="Valdes J."/>
            <person name="Quatrini R."/>
            <person name="Hallberg K."/>
            <person name="Dopson M."/>
            <person name="Valenzuela P.D."/>
            <person name="Holmes D.S."/>
        </authorList>
    </citation>
    <scope>NUCLEOTIDE SEQUENCE [LARGE SCALE GENOMIC DNA]</scope>
    <source>
        <strain evidence="3">ATCC 51756 / DSM 8584 / KU</strain>
    </source>
</reference>